<dbReference type="InterPro" id="IPR011010">
    <property type="entry name" value="DNA_brk_join_enz"/>
</dbReference>
<protein>
    <submittedName>
        <fullName evidence="4">Site-specific recombinase XerD</fullName>
    </submittedName>
</protein>
<keyword evidence="5" id="KW-1185">Reference proteome</keyword>
<dbReference type="Pfam" id="PF00589">
    <property type="entry name" value="Phage_integrase"/>
    <property type="match status" value="1"/>
</dbReference>
<dbReference type="GO" id="GO:0003677">
    <property type="term" value="F:DNA binding"/>
    <property type="evidence" value="ECO:0007669"/>
    <property type="project" value="InterPro"/>
</dbReference>
<feature type="region of interest" description="Disordered" evidence="2">
    <location>
        <begin position="1"/>
        <end position="20"/>
    </location>
</feature>
<evidence type="ECO:0000256" key="2">
    <source>
        <dbReference type="SAM" id="MobiDB-lite"/>
    </source>
</evidence>
<dbReference type="STRING" id="1073996.SAMN05444271_15313"/>
<proteinExistence type="predicted"/>
<dbReference type="CDD" id="cd00397">
    <property type="entry name" value="DNA_BRE_C"/>
    <property type="match status" value="1"/>
</dbReference>
<gene>
    <name evidence="4" type="ORF">SAMN05444271_15313</name>
</gene>
<dbReference type="InterPro" id="IPR002104">
    <property type="entry name" value="Integrase_catalytic"/>
</dbReference>
<reference evidence="4 5" key="1">
    <citation type="submission" date="2016-10" db="EMBL/GenBank/DDBJ databases">
        <authorList>
            <person name="de Groot N.N."/>
        </authorList>
    </citation>
    <scope>NUCLEOTIDE SEQUENCE [LARGE SCALE GENOMIC DNA]</scope>
    <source>
        <strain evidence="4 5">DSM 22187</strain>
    </source>
</reference>
<keyword evidence="1" id="KW-0233">DNA recombination</keyword>
<name>A0A1H6Y107_9EURY</name>
<organism evidence="4 5">
    <name type="scientific">Halohasta litchfieldiae</name>
    <dbReference type="NCBI Taxonomy" id="1073996"/>
    <lineage>
        <taxon>Archaea</taxon>
        <taxon>Methanobacteriati</taxon>
        <taxon>Methanobacteriota</taxon>
        <taxon>Stenosarchaea group</taxon>
        <taxon>Halobacteria</taxon>
        <taxon>Halobacteriales</taxon>
        <taxon>Haloferacaceae</taxon>
        <taxon>Halohasta</taxon>
    </lineage>
</organism>
<sequence length="371" mass="43232">MVTMSNRTKNELSQSFSELGQRQQDIFESKVERFKQYLRSEGKDPLKQKGYAEKSIGTRVSRVLQAIQWIWEQDGATTEITPEQADQVIESLATDDFRRQDNGRYREDSKRKISDALVNWFQFKDSDWEPDITFQGEASTDNADPFTKNEVSTLWEASLTYKSIPKYNNLTPEERDRWRRYLAQELGKPKNDVNPADWEKVNTSWKIPSIIGTERAAGWRPALIERMKVDWYDANSKTIIIPGSQAVKNDSQWVQHLPNKATDPLERWIEQRENIKKYDNSDYMWLNRKGNPYNSKTLNDLLDGLIEEAEVSVGGRKISWYSFRHTLGTYTYEEFHDLEIVAETLRQNSTASAARYVHPTDEILRNAANIL</sequence>
<dbReference type="InterPro" id="IPR013762">
    <property type="entry name" value="Integrase-like_cat_sf"/>
</dbReference>
<dbReference type="PROSITE" id="PS51898">
    <property type="entry name" value="TYR_RECOMBINASE"/>
    <property type="match status" value="1"/>
</dbReference>
<dbReference type="AlphaFoldDB" id="A0A1H6Y107"/>
<evidence type="ECO:0000313" key="5">
    <source>
        <dbReference type="Proteomes" id="UP000198888"/>
    </source>
</evidence>
<dbReference type="Proteomes" id="UP000198888">
    <property type="component" value="Unassembled WGS sequence"/>
</dbReference>
<dbReference type="SUPFAM" id="SSF56349">
    <property type="entry name" value="DNA breaking-rejoining enzymes"/>
    <property type="match status" value="1"/>
</dbReference>
<dbReference type="GO" id="GO:0006310">
    <property type="term" value="P:DNA recombination"/>
    <property type="evidence" value="ECO:0007669"/>
    <property type="project" value="UniProtKB-KW"/>
</dbReference>
<evidence type="ECO:0000256" key="1">
    <source>
        <dbReference type="ARBA" id="ARBA00023172"/>
    </source>
</evidence>
<dbReference type="EMBL" id="FNYR01000053">
    <property type="protein sequence ID" value="SEJ34951.1"/>
    <property type="molecule type" value="Genomic_DNA"/>
</dbReference>
<evidence type="ECO:0000313" key="4">
    <source>
        <dbReference type="EMBL" id="SEJ34951.1"/>
    </source>
</evidence>
<feature type="domain" description="Tyr recombinase" evidence="3">
    <location>
        <begin position="165"/>
        <end position="369"/>
    </location>
</feature>
<accession>A0A1H6Y107</accession>
<dbReference type="Gene3D" id="1.10.443.10">
    <property type="entry name" value="Intergrase catalytic core"/>
    <property type="match status" value="1"/>
</dbReference>
<evidence type="ECO:0000259" key="3">
    <source>
        <dbReference type="PROSITE" id="PS51898"/>
    </source>
</evidence>
<dbReference type="OrthoDB" id="330648at2157"/>
<dbReference type="GO" id="GO:0015074">
    <property type="term" value="P:DNA integration"/>
    <property type="evidence" value="ECO:0007669"/>
    <property type="project" value="InterPro"/>
</dbReference>